<dbReference type="InterPro" id="IPR024160">
    <property type="entry name" value="BIN3_SAM-bd_dom"/>
</dbReference>
<protein>
    <recommendedName>
        <fullName evidence="6">RNA methyltransferase</fullName>
        <ecNumber evidence="6">2.1.1.-</ecNumber>
    </recommendedName>
</protein>
<dbReference type="EC" id="2.1.1.-" evidence="6"/>
<dbReference type="AlphaFoldDB" id="A0A8J9VKM8"/>
<dbReference type="GO" id="GO:0017069">
    <property type="term" value="F:snRNA binding"/>
    <property type="evidence" value="ECO:0007669"/>
    <property type="project" value="TreeGrafter"/>
</dbReference>
<evidence type="ECO:0000256" key="6">
    <source>
        <dbReference type="RuleBase" id="RU367087"/>
    </source>
</evidence>
<keyword evidence="3 6" id="KW-0808">Transferase</keyword>
<feature type="compositionally biased region" description="Basic and acidic residues" evidence="7">
    <location>
        <begin position="348"/>
        <end position="364"/>
    </location>
</feature>
<dbReference type="InterPro" id="IPR029063">
    <property type="entry name" value="SAM-dependent_MTases_sf"/>
</dbReference>
<proteinExistence type="inferred from homology"/>
<dbReference type="InterPro" id="IPR010675">
    <property type="entry name" value="Bin3_C"/>
</dbReference>
<evidence type="ECO:0000259" key="8">
    <source>
        <dbReference type="PROSITE" id="PS51515"/>
    </source>
</evidence>
<keyword evidence="2 6" id="KW-0489">Methyltransferase</keyword>
<evidence type="ECO:0000256" key="7">
    <source>
        <dbReference type="SAM" id="MobiDB-lite"/>
    </source>
</evidence>
<dbReference type="GO" id="GO:0040031">
    <property type="term" value="P:snRNA modification"/>
    <property type="evidence" value="ECO:0007669"/>
    <property type="project" value="TreeGrafter"/>
</dbReference>
<dbReference type="Proteomes" id="UP000838412">
    <property type="component" value="Chromosome 11"/>
</dbReference>
<dbReference type="Pfam" id="PF06859">
    <property type="entry name" value="Bin3"/>
    <property type="match status" value="1"/>
</dbReference>
<keyword evidence="10" id="KW-1185">Reference proteome</keyword>
<dbReference type="PANTHER" id="PTHR12315:SF0">
    <property type="entry name" value="7SK SNRNA METHYLPHOSPHATE CAPPING ENZYME"/>
    <property type="match status" value="1"/>
</dbReference>
<feature type="compositionally biased region" description="Basic and acidic residues" evidence="7">
    <location>
        <begin position="255"/>
        <end position="267"/>
    </location>
</feature>
<evidence type="ECO:0000256" key="1">
    <source>
        <dbReference type="ARBA" id="ARBA00008361"/>
    </source>
</evidence>
<dbReference type="PROSITE" id="PS51515">
    <property type="entry name" value="BIN3_SAM"/>
    <property type="match status" value="1"/>
</dbReference>
<keyword evidence="4 5" id="KW-0949">S-adenosyl-L-methionine</keyword>
<dbReference type="SUPFAM" id="SSF53335">
    <property type="entry name" value="S-adenosyl-L-methionine-dependent methyltransferases"/>
    <property type="match status" value="1"/>
</dbReference>
<organism evidence="9 10">
    <name type="scientific">Branchiostoma lanceolatum</name>
    <name type="common">Common lancelet</name>
    <name type="synonym">Amphioxus lanceolatum</name>
    <dbReference type="NCBI Taxonomy" id="7740"/>
    <lineage>
        <taxon>Eukaryota</taxon>
        <taxon>Metazoa</taxon>
        <taxon>Chordata</taxon>
        <taxon>Cephalochordata</taxon>
        <taxon>Leptocardii</taxon>
        <taxon>Amphioxiformes</taxon>
        <taxon>Branchiostomatidae</taxon>
        <taxon>Branchiostoma</taxon>
    </lineage>
</organism>
<feature type="compositionally biased region" description="Basic residues" evidence="7">
    <location>
        <begin position="196"/>
        <end position="208"/>
    </location>
</feature>
<dbReference type="GO" id="GO:0008173">
    <property type="term" value="F:RNA methyltransferase activity"/>
    <property type="evidence" value="ECO:0007669"/>
    <property type="project" value="UniProtKB-UniRule"/>
</dbReference>
<dbReference type="GO" id="GO:0032259">
    <property type="term" value="P:methylation"/>
    <property type="evidence" value="ECO:0007669"/>
    <property type="project" value="UniProtKB-KW"/>
</dbReference>
<feature type="region of interest" description="Disordered" evidence="7">
    <location>
        <begin position="33"/>
        <end position="114"/>
    </location>
</feature>
<dbReference type="Gene3D" id="3.40.50.150">
    <property type="entry name" value="Vaccinia Virus protein VP39"/>
    <property type="match status" value="1"/>
</dbReference>
<comment type="similarity">
    <text evidence="1 6">Belongs to the methyltransferase superfamily.</text>
</comment>
<reference evidence="9" key="1">
    <citation type="submission" date="2022-01" db="EMBL/GenBank/DDBJ databases">
        <authorList>
            <person name="Braso-Vives M."/>
        </authorList>
    </citation>
    <scope>NUCLEOTIDE SEQUENCE</scope>
</reference>
<evidence type="ECO:0000313" key="9">
    <source>
        <dbReference type="EMBL" id="CAH1239654.1"/>
    </source>
</evidence>
<dbReference type="EMBL" id="OV696696">
    <property type="protein sequence ID" value="CAH1239654.1"/>
    <property type="molecule type" value="Genomic_DNA"/>
</dbReference>
<dbReference type="CDD" id="cd02440">
    <property type="entry name" value="AdoMet_MTases"/>
    <property type="match status" value="1"/>
</dbReference>
<dbReference type="Pfam" id="PF13847">
    <property type="entry name" value="Methyltransf_31"/>
    <property type="match status" value="1"/>
</dbReference>
<evidence type="ECO:0000256" key="4">
    <source>
        <dbReference type="ARBA" id="ARBA00022691"/>
    </source>
</evidence>
<dbReference type="FunFam" id="3.40.50.150:FF:000083">
    <property type="entry name" value="7SK snRNA methylphosphate capping enzyme"/>
    <property type="match status" value="1"/>
</dbReference>
<accession>A0A8J9VKM8</accession>
<sequence length="644" mass="72913">MAATESIVASQEVDISMDILDGKKTLVEVVEEVTEGQSQELANHRRDDLPPPDARGDGQSFLPSQEKNGATSQLVRPGNHHADRNQPAGRGHFKRRHASSSYFKRGGPHGPHHLKWRRKTVETEPIVLPSDFLLGGSITDPLNLNSMQDEEVNRMLNANTPKSSPLPNRAVIGDVGLVIPGDVTDPLHLNQETPKSGKKRRHKRRRRRSEGDLDDSEHYIEEETTEGIETECKPLIMDSKEAVSKEGCPEQIPGGKDKERVSPKDKVSPVSFPHGHKRTWHNSGRTDDVQVTPGSDTNHTPKRRSKSGEKEMIPKEEIVSPVISPDHEKRRGVEPTRIVSRALLIENHPSKDHRSHRRTPDKGRGNHVGSQHKKQPEPGVPAPHFRTKDQLFQYGNYNRYYGYRNPAKEEDVRLSYFRPEWFKGLDVLDIGCNAGHLTLSIARDYAPRKIVGMDIDQSLIRVARRNIRHYLAPEARDSFPVSMTIQYGPMAAGGLVGEQVATQFPNNVFFTQANYAPDSDSRVQAQQPEYDVILALSLTKWIHLNWGDAAMKRTFQRVFRQLRPGGRFIVEPQPWKSYGRKKKLTERIFANYKQIQFRPHQFVDYLLSAEVGFSSCRQLEGPRNKSKGFRRPVYMLTKAPAAPP</sequence>
<name>A0A8J9VKM8_BRALA</name>
<gene>
    <name evidence="9" type="primary">MEPCE</name>
    <name evidence="9" type="ORF">BLAG_LOCUS3889</name>
</gene>
<dbReference type="GO" id="GO:0008171">
    <property type="term" value="F:O-methyltransferase activity"/>
    <property type="evidence" value="ECO:0007669"/>
    <property type="project" value="UniProtKB-UniRule"/>
</dbReference>
<feature type="compositionally biased region" description="Basic and acidic residues" evidence="7">
    <location>
        <begin position="325"/>
        <end position="334"/>
    </location>
</feature>
<feature type="compositionally biased region" description="Basic and acidic residues" evidence="7">
    <location>
        <begin position="306"/>
        <end position="318"/>
    </location>
</feature>
<dbReference type="OrthoDB" id="10017101at2759"/>
<feature type="region of interest" description="Disordered" evidence="7">
    <location>
        <begin position="183"/>
        <end position="385"/>
    </location>
</feature>
<dbReference type="PANTHER" id="PTHR12315">
    <property type="entry name" value="BICOID-INTERACTING PROTEIN RELATED"/>
    <property type="match status" value="1"/>
</dbReference>
<evidence type="ECO:0000256" key="2">
    <source>
        <dbReference type="ARBA" id="ARBA00022603"/>
    </source>
</evidence>
<feature type="compositionally biased region" description="Basic and acidic residues" evidence="7">
    <location>
        <begin position="238"/>
        <end position="248"/>
    </location>
</feature>
<evidence type="ECO:0000256" key="3">
    <source>
        <dbReference type="ARBA" id="ARBA00022679"/>
    </source>
</evidence>
<feature type="compositionally biased region" description="Polar residues" evidence="7">
    <location>
        <begin position="61"/>
        <end position="74"/>
    </location>
</feature>
<dbReference type="InterPro" id="IPR025714">
    <property type="entry name" value="Methyltranfer_dom"/>
</dbReference>
<evidence type="ECO:0000313" key="10">
    <source>
        <dbReference type="Proteomes" id="UP000838412"/>
    </source>
</evidence>
<dbReference type="InterPro" id="IPR039772">
    <property type="entry name" value="Bin3-like"/>
</dbReference>
<evidence type="ECO:0000256" key="5">
    <source>
        <dbReference type="PROSITE-ProRule" id="PRU00848"/>
    </source>
</evidence>
<feature type="domain" description="Bin3-type SAM" evidence="8">
    <location>
        <begin position="411"/>
        <end position="641"/>
    </location>
</feature>